<dbReference type="SUPFAM" id="SSF53850">
    <property type="entry name" value="Periplasmic binding protein-like II"/>
    <property type="match status" value="1"/>
</dbReference>
<gene>
    <name evidence="2" type="ORF">RM573_11085</name>
</gene>
<evidence type="ECO:0000256" key="1">
    <source>
        <dbReference type="SAM" id="Phobius"/>
    </source>
</evidence>
<name>A0ABU3A1T4_9GAMM</name>
<dbReference type="Gene3D" id="3.40.190.10">
    <property type="entry name" value="Periplasmic binding protein-like II"/>
    <property type="match status" value="2"/>
</dbReference>
<keyword evidence="1" id="KW-1133">Transmembrane helix</keyword>
<sequence>MKTRITKLIAYYLNCFAIIFIIFKSSISHGEELVIGLGNFPPLFSTPGSPALFKDLIDGVYRYIPNKTITYQYMLSNARLEMGLNINALDGAANIVSNQYITGCITQPLFGFSDVAISKKVNAYQIEDISVLSKYSVVSYQGATKLLGVAYNKAISQASFYKEVSNPMDQAKLLANDLVDVSIGDKYIFLHSLKHWTHGTNDAADYQIHPIFPPVVSSMGFNQQQHCDEFDQALVKFKASGEYQQVYDKHLKRLGFIKE</sequence>
<keyword evidence="1" id="KW-0812">Transmembrane</keyword>
<evidence type="ECO:0000313" key="2">
    <source>
        <dbReference type="EMBL" id="MDT0604137.1"/>
    </source>
</evidence>
<keyword evidence="3" id="KW-1185">Reference proteome</keyword>
<keyword evidence="1" id="KW-0472">Membrane</keyword>
<evidence type="ECO:0008006" key="4">
    <source>
        <dbReference type="Google" id="ProtNLM"/>
    </source>
</evidence>
<accession>A0ABU3A1T4</accession>
<dbReference type="EMBL" id="JAVRIF010000005">
    <property type="protein sequence ID" value="MDT0604137.1"/>
    <property type="molecule type" value="Genomic_DNA"/>
</dbReference>
<protein>
    <recommendedName>
        <fullName evidence="4">Solute-binding protein family 3/N-terminal domain-containing protein</fullName>
    </recommendedName>
</protein>
<comment type="caution">
    <text evidence="2">The sequence shown here is derived from an EMBL/GenBank/DDBJ whole genome shotgun (WGS) entry which is preliminary data.</text>
</comment>
<dbReference type="Proteomes" id="UP001266357">
    <property type="component" value="Unassembled WGS sequence"/>
</dbReference>
<reference evidence="2 3" key="1">
    <citation type="submission" date="2023-09" db="EMBL/GenBank/DDBJ databases">
        <authorList>
            <person name="Rey-Velasco X."/>
        </authorList>
    </citation>
    <scope>NUCLEOTIDE SEQUENCE [LARGE SCALE GENOMIC DNA]</scope>
    <source>
        <strain evidence="2 3">W431</strain>
    </source>
</reference>
<feature type="transmembrane region" description="Helical" evidence="1">
    <location>
        <begin position="9"/>
        <end position="27"/>
    </location>
</feature>
<organism evidence="2 3">
    <name type="scientific">Thalassotalea castellviae</name>
    <dbReference type="NCBI Taxonomy" id="3075612"/>
    <lineage>
        <taxon>Bacteria</taxon>
        <taxon>Pseudomonadati</taxon>
        <taxon>Pseudomonadota</taxon>
        <taxon>Gammaproteobacteria</taxon>
        <taxon>Alteromonadales</taxon>
        <taxon>Colwelliaceae</taxon>
        <taxon>Thalassotalea</taxon>
    </lineage>
</organism>
<evidence type="ECO:0000313" key="3">
    <source>
        <dbReference type="Proteomes" id="UP001266357"/>
    </source>
</evidence>
<proteinExistence type="predicted"/>
<dbReference type="RefSeq" id="WP_311581647.1">
    <property type="nucleotide sequence ID" value="NZ_JAVRIF010000005.1"/>
</dbReference>